<dbReference type="PANTHER" id="PTHR22960">
    <property type="entry name" value="MOLYBDOPTERIN COFACTOR SYNTHESIS PROTEIN A"/>
    <property type="match status" value="1"/>
</dbReference>
<comment type="pathway">
    <text evidence="2 7">Cofactor biosynthesis; molybdopterin biosynthesis.</text>
</comment>
<keyword evidence="4 7" id="KW-0501">Molybdenum cofactor biosynthesis</keyword>
<feature type="active site" evidence="7">
    <location>
        <position position="139"/>
    </location>
</feature>
<dbReference type="InterPro" id="IPR023045">
    <property type="entry name" value="MoaC"/>
</dbReference>
<evidence type="ECO:0000256" key="7">
    <source>
        <dbReference type="HAMAP-Rule" id="MF_01224"/>
    </source>
</evidence>
<name>C6XK62_HIRBI</name>
<dbReference type="HOGENOM" id="CLU_074693_1_1_5"/>
<dbReference type="GO" id="GO:0061799">
    <property type="term" value="F:cyclic pyranopterin monophosphate synthase activity"/>
    <property type="evidence" value="ECO:0007669"/>
    <property type="project" value="UniProtKB-UniRule"/>
</dbReference>
<evidence type="ECO:0000256" key="6">
    <source>
        <dbReference type="ARBA" id="ARBA00055087"/>
    </source>
</evidence>
<dbReference type="NCBIfam" id="NF006870">
    <property type="entry name" value="PRK09364.1"/>
    <property type="match status" value="1"/>
</dbReference>
<dbReference type="EC" id="4.6.1.17" evidence="3 7"/>
<sequence length="168" mass="17572">MASTKSAENALTPRLTHIDEDGRAFMVDVSEKSETRRTAVASGILYMGDDAFKAAISGGGKKGNVITTAEIAGIMAAKKTSDLIPMCHPLAISKVSVKVEPLEEGGGLGVRAEVVTTGKTGVEMEALTAASVACLTLYDMLKAIDKSMVLAEIKLMEKSGGVSGDYFR</sequence>
<evidence type="ECO:0000313" key="9">
    <source>
        <dbReference type="EMBL" id="ACT59507.1"/>
    </source>
</evidence>
<feature type="domain" description="Molybdopterin cofactor biosynthesis C (MoaC)" evidence="8">
    <location>
        <begin position="26"/>
        <end position="161"/>
    </location>
</feature>
<organism evidence="9 10">
    <name type="scientific">Hirschia baltica (strain ATCC 49814 / DSM 5838 / IFAM 1418)</name>
    <dbReference type="NCBI Taxonomy" id="582402"/>
    <lineage>
        <taxon>Bacteria</taxon>
        <taxon>Pseudomonadati</taxon>
        <taxon>Pseudomonadota</taxon>
        <taxon>Alphaproteobacteria</taxon>
        <taxon>Hyphomonadales</taxon>
        <taxon>Hyphomonadaceae</taxon>
        <taxon>Hirschia</taxon>
    </lineage>
</organism>
<dbReference type="RefSeq" id="WP_015827657.1">
    <property type="nucleotide sequence ID" value="NC_012982.1"/>
</dbReference>
<dbReference type="OrthoDB" id="9794429at2"/>
<protein>
    <recommendedName>
        <fullName evidence="3 7">Cyclic pyranopterin monophosphate synthase</fullName>
        <ecNumber evidence="3 7">4.6.1.17</ecNumber>
    </recommendedName>
    <alternativeName>
        <fullName evidence="7">Molybdenum cofactor biosynthesis protein C</fullName>
    </alternativeName>
</protein>
<dbReference type="GO" id="GO:0006777">
    <property type="term" value="P:Mo-molybdopterin cofactor biosynthetic process"/>
    <property type="evidence" value="ECO:0007669"/>
    <property type="project" value="UniProtKB-UniRule"/>
</dbReference>
<gene>
    <name evidence="7" type="primary">moaC</name>
    <name evidence="9" type="ordered locus">Hbal_1821</name>
</gene>
<evidence type="ECO:0000313" key="10">
    <source>
        <dbReference type="Proteomes" id="UP000002745"/>
    </source>
</evidence>
<comment type="similarity">
    <text evidence="7">Belongs to the MoaC family.</text>
</comment>
<keyword evidence="10" id="KW-1185">Reference proteome</keyword>
<reference evidence="10" key="1">
    <citation type="journal article" date="2011" name="J. Bacteriol.">
        <title>Genome sequences of eight morphologically diverse alphaproteobacteria.</title>
        <authorList>
            <consortium name="US DOE Joint Genome Institute"/>
            <person name="Brown P.J."/>
            <person name="Kysela D.T."/>
            <person name="Buechlein A."/>
            <person name="Hemmerich C."/>
            <person name="Brun Y.V."/>
        </authorList>
    </citation>
    <scope>NUCLEOTIDE SEQUENCE [LARGE SCALE GENOMIC DNA]</scope>
    <source>
        <strain evidence="10">ATCC 49814 / DSM 5838 / IFAM 1418</strain>
    </source>
</reference>
<dbReference type="InterPro" id="IPR002820">
    <property type="entry name" value="Mopterin_CF_biosynth-C_dom"/>
</dbReference>
<dbReference type="Pfam" id="PF01967">
    <property type="entry name" value="MoaC"/>
    <property type="match status" value="1"/>
</dbReference>
<dbReference type="AlphaFoldDB" id="C6XK62"/>
<dbReference type="EMBL" id="CP001678">
    <property type="protein sequence ID" value="ACT59507.1"/>
    <property type="molecule type" value="Genomic_DNA"/>
</dbReference>
<feature type="binding site" evidence="7">
    <location>
        <begin position="124"/>
        <end position="125"/>
    </location>
    <ligand>
        <name>substrate</name>
    </ligand>
</feature>
<dbReference type="SUPFAM" id="SSF55040">
    <property type="entry name" value="Molybdenum cofactor biosynthesis protein C, MoaC"/>
    <property type="match status" value="1"/>
</dbReference>
<evidence type="ECO:0000256" key="3">
    <source>
        <dbReference type="ARBA" id="ARBA00012575"/>
    </source>
</evidence>
<dbReference type="CDD" id="cd01420">
    <property type="entry name" value="MoaC_PE"/>
    <property type="match status" value="1"/>
</dbReference>
<evidence type="ECO:0000256" key="1">
    <source>
        <dbReference type="ARBA" id="ARBA00001637"/>
    </source>
</evidence>
<dbReference type="InterPro" id="IPR047594">
    <property type="entry name" value="MoaC_bact/euk"/>
</dbReference>
<evidence type="ECO:0000256" key="5">
    <source>
        <dbReference type="ARBA" id="ARBA00023239"/>
    </source>
</evidence>
<dbReference type="PANTHER" id="PTHR22960:SF29">
    <property type="entry name" value="CYCLIC PYRANOPTERIN MONOPHOSPHATE SYNTHASE"/>
    <property type="match status" value="1"/>
</dbReference>
<comment type="subunit">
    <text evidence="7">Homohexamer; trimer of dimers.</text>
</comment>
<dbReference type="HAMAP" id="MF_01224_B">
    <property type="entry name" value="MoaC_B"/>
    <property type="match status" value="1"/>
</dbReference>
<dbReference type="UniPathway" id="UPA00344"/>
<dbReference type="STRING" id="582402.Hbal_1821"/>
<accession>C6XK62</accession>
<evidence type="ECO:0000256" key="2">
    <source>
        <dbReference type="ARBA" id="ARBA00005046"/>
    </source>
</evidence>
<comment type="function">
    <text evidence="6 7">Catalyzes the conversion of (8S)-3',8-cyclo-7,8-dihydroguanosine 5'-triphosphate to cyclic pyranopterin monophosphate (cPMP).</text>
</comment>
<dbReference type="InterPro" id="IPR050105">
    <property type="entry name" value="MoCo_biosynth_MoaA/MoaC"/>
</dbReference>
<evidence type="ECO:0000256" key="4">
    <source>
        <dbReference type="ARBA" id="ARBA00023150"/>
    </source>
</evidence>
<comment type="catalytic activity">
    <reaction evidence="1 7">
        <text>(8S)-3',8-cyclo-7,8-dihydroguanosine 5'-triphosphate = cyclic pyranopterin phosphate + diphosphate</text>
        <dbReference type="Rhea" id="RHEA:49580"/>
        <dbReference type="ChEBI" id="CHEBI:33019"/>
        <dbReference type="ChEBI" id="CHEBI:59648"/>
        <dbReference type="ChEBI" id="CHEBI:131766"/>
        <dbReference type="EC" id="4.6.1.17"/>
    </reaction>
</comment>
<dbReference type="Proteomes" id="UP000002745">
    <property type="component" value="Chromosome"/>
</dbReference>
<feature type="binding site" evidence="7">
    <location>
        <begin position="86"/>
        <end position="88"/>
    </location>
    <ligand>
        <name>substrate</name>
    </ligand>
</feature>
<dbReference type="InterPro" id="IPR036522">
    <property type="entry name" value="MoaC_sf"/>
</dbReference>
<dbReference type="NCBIfam" id="TIGR00581">
    <property type="entry name" value="moaC"/>
    <property type="match status" value="1"/>
</dbReference>
<dbReference type="eggNOG" id="COG0315">
    <property type="taxonomic scope" value="Bacteria"/>
</dbReference>
<evidence type="ECO:0000259" key="8">
    <source>
        <dbReference type="Pfam" id="PF01967"/>
    </source>
</evidence>
<dbReference type="KEGG" id="hba:Hbal_1821"/>
<keyword evidence="5 7" id="KW-0456">Lyase</keyword>
<proteinExistence type="inferred from homology"/>
<dbReference type="Gene3D" id="3.30.70.640">
    <property type="entry name" value="Molybdopterin cofactor biosynthesis C (MoaC) domain"/>
    <property type="match status" value="1"/>
</dbReference>